<evidence type="ECO:0000256" key="1">
    <source>
        <dbReference type="SAM" id="Coils"/>
    </source>
</evidence>
<accession>A0A1Y1WIU4</accession>
<reference evidence="2 3" key="2">
    <citation type="submission" date="2016-08" db="EMBL/GenBank/DDBJ databases">
        <title>Pervasive Adenine N6-methylation of Active Genes in Fungi.</title>
        <authorList>
            <consortium name="DOE Joint Genome Institute"/>
            <person name="Mondo S.J."/>
            <person name="Dannebaum R.O."/>
            <person name="Kuo R.C."/>
            <person name="Labutti K."/>
            <person name="Haridas S."/>
            <person name="Kuo A."/>
            <person name="Salamov A."/>
            <person name="Ahrendt S.R."/>
            <person name="Lipzen A."/>
            <person name="Sullivan W."/>
            <person name="Andreopoulos W.B."/>
            <person name="Clum A."/>
            <person name="Lindquist E."/>
            <person name="Daum C."/>
            <person name="Ramamoorthy G.K."/>
            <person name="Gryganskyi A."/>
            <person name="Culley D."/>
            <person name="Magnuson J.K."/>
            <person name="James T.Y."/>
            <person name="O'Malley M.A."/>
            <person name="Stajich J.E."/>
            <person name="Spatafora J.W."/>
            <person name="Visel A."/>
            <person name="Grigoriev I.V."/>
        </authorList>
    </citation>
    <scope>NUCLEOTIDE SEQUENCE [LARGE SCALE GENOMIC DNA]</scope>
    <source>
        <strain evidence="2 3">S4</strain>
    </source>
</reference>
<dbReference type="STRING" id="1754192.A0A1Y1WIU4"/>
<evidence type="ECO:0000313" key="3">
    <source>
        <dbReference type="Proteomes" id="UP000193944"/>
    </source>
</evidence>
<dbReference type="EMBL" id="MCFG01000384">
    <property type="protein sequence ID" value="ORX73501.1"/>
    <property type="molecule type" value="Genomic_DNA"/>
</dbReference>
<dbReference type="OrthoDB" id="2151223at2759"/>
<comment type="caution">
    <text evidence="2">The sequence shown here is derived from an EMBL/GenBank/DDBJ whole genome shotgun (WGS) entry which is preliminary data.</text>
</comment>
<feature type="coiled-coil region" evidence="1">
    <location>
        <begin position="154"/>
        <end position="195"/>
    </location>
</feature>
<gene>
    <name evidence="2" type="ORF">BCR32DRAFT_99361</name>
</gene>
<protein>
    <submittedName>
        <fullName evidence="2">Uncharacterized protein</fullName>
    </submittedName>
</protein>
<dbReference type="AlphaFoldDB" id="A0A1Y1WIU4"/>
<proteinExistence type="predicted"/>
<name>A0A1Y1WIU4_9FUNG</name>
<reference evidence="2 3" key="1">
    <citation type="submission" date="2016-08" db="EMBL/GenBank/DDBJ databases">
        <title>A Parts List for Fungal Cellulosomes Revealed by Comparative Genomics.</title>
        <authorList>
            <consortium name="DOE Joint Genome Institute"/>
            <person name="Haitjema C.H."/>
            <person name="Gilmore S.P."/>
            <person name="Henske J.K."/>
            <person name="Solomon K.V."/>
            <person name="De Groot R."/>
            <person name="Kuo A."/>
            <person name="Mondo S.J."/>
            <person name="Salamov A.A."/>
            <person name="Labutti K."/>
            <person name="Zhao Z."/>
            <person name="Chiniquy J."/>
            <person name="Barry K."/>
            <person name="Brewer H.M."/>
            <person name="Purvine S.O."/>
            <person name="Wright A.T."/>
            <person name="Boxma B."/>
            <person name="Van Alen T."/>
            <person name="Hackstein J.H."/>
            <person name="Baker S.E."/>
            <person name="Grigoriev I.V."/>
            <person name="O'Malley M.A."/>
        </authorList>
    </citation>
    <scope>NUCLEOTIDE SEQUENCE [LARGE SCALE GENOMIC DNA]</scope>
    <source>
        <strain evidence="2 3">S4</strain>
    </source>
</reference>
<dbReference type="Proteomes" id="UP000193944">
    <property type="component" value="Unassembled WGS sequence"/>
</dbReference>
<keyword evidence="1" id="KW-0175">Coiled coil</keyword>
<sequence length="223" mass="26201">MVFKSLVKKELKNQGYISRKGFDIFNGNDCLDALEFLITLLNPSTKTVLNNIFDIQNKNKSIKKKTPVVTFNDKIEENVIYDDSFELYDDNNEDNNNSNIYNNHSDNYDDDSFDNIIQESKNINNDFDDILPLTPIPEKRVKKYGQYDNEDLINLQDKEMLKKIKKEMEYLKNENKMLLDENKKVKDLLKDITSENGKQDTDLKRLAILKSQVIQLKRQVNIF</sequence>
<evidence type="ECO:0000313" key="2">
    <source>
        <dbReference type="EMBL" id="ORX73501.1"/>
    </source>
</evidence>
<organism evidence="2 3">
    <name type="scientific">Anaeromyces robustus</name>
    <dbReference type="NCBI Taxonomy" id="1754192"/>
    <lineage>
        <taxon>Eukaryota</taxon>
        <taxon>Fungi</taxon>
        <taxon>Fungi incertae sedis</taxon>
        <taxon>Chytridiomycota</taxon>
        <taxon>Chytridiomycota incertae sedis</taxon>
        <taxon>Neocallimastigomycetes</taxon>
        <taxon>Neocallimastigales</taxon>
        <taxon>Neocallimastigaceae</taxon>
        <taxon>Anaeromyces</taxon>
    </lineage>
</organism>
<keyword evidence="3" id="KW-1185">Reference proteome</keyword>